<dbReference type="InterPro" id="IPR023753">
    <property type="entry name" value="FAD/NAD-binding_dom"/>
</dbReference>
<dbReference type="Gene3D" id="3.50.50.60">
    <property type="entry name" value="FAD/NAD(P)-binding domain"/>
    <property type="match status" value="2"/>
</dbReference>
<dbReference type="PIRSF" id="PIRSF000350">
    <property type="entry name" value="Mercury_reductase_MerA"/>
    <property type="match status" value="1"/>
</dbReference>
<keyword evidence="9" id="KW-1185">Reference proteome</keyword>
<dbReference type="Proteomes" id="UP000536179">
    <property type="component" value="Unassembled WGS sequence"/>
</dbReference>
<gene>
    <name evidence="8" type="ORF">FHS27_002610</name>
</gene>
<dbReference type="InterPro" id="IPR001100">
    <property type="entry name" value="Pyr_nuc-diS_OxRdtase"/>
</dbReference>
<protein>
    <submittedName>
        <fullName evidence="8">Glutathione reductase (NADPH)</fullName>
        <ecNumber evidence="8">1.8.1.7</ecNumber>
    </submittedName>
</protein>
<feature type="disulfide bond" description="Redox-active" evidence="5">
    <location>
        <begin position="43"/>
        <end position="48"/>
    </location>
</feature>
<dbReference type="Gene3D" id="3.30.390.30">
    <property type="match status" value="1"/>
</dbReference>
<name>A0A7W5H608_9BACT</name>
<evidence type="ECO:0000259" key="6">
    <source>
        <dbReference type="Pfam" id="PF02852"/>
    </source>
</evidence>
<dbReference type="SUPFAM" id="SSF51905">
    <property type="entry name" value="FAD/NAD(P)-binding domain"/>
    <property type="match status" value="1"/>
</dbReference>
<feature type="binding site" evidence="4">
    <location>
        <position position="264"/>
    </location>
    <ligand>
        <name>NAD(+)</name>
        <dbReference type="ChEBI" id="CHEBI:57540"/>
    </ligand>
</feature>
<dbReference type="GO" id="GO:0000166">
    <property type="term" value="F:nucleotide binding"/>
    <property type="evidence" value="ECO:0007669"/>
    <property type="project" value="UniProtKB-KW"/>
</dbReference>
<dbReference type="GO" id="GO:0004362">
    <property type="term" value="F:glutathione-disulfide reductase (NADPH) activity"/>
    <property type="evidence" value="ECO:0007669"/>
    <property type="project" value="UniProtKB-EC"/>
</dbReference>
<dbReference type="InterPro" id="IPR004099">
    <property type="entry name" value="Pyr_nucl-diS_OxRdtase_dimer"/>
</dbReference>
<dbReference type="InterPro" id="IPR016156">
    <property type="entry name" value="FAD/NAD-linked_Rdtase_dimer_sf"/>
</dbReference>
<reference evidence="8 9" key="1">
    <citation type="submission" date="2020-08" db="EMBL/GenBank/DDBJ databases">
        <title>Genomic Encyclopedia of Type Strains, Phase III (KMG-III): the genomes of soil and plant-associated and newly described type strains.</title>
        <authorList>
            <person name="Whitman W."/>
        </authorList>
    </citation>
    <scope>NUCLEOTIDE SEQUENCE [LARGE SCALE GENOMIC DNA]</scope>
    <source>
        <strain evidence="8 9">CECT 8075</strain>
    </source>
</reference>
<keyword evidence="2" id="KW-0285">Flavoprotein</keyword>
<keyword evidence="4" id="KW-0547">Nucleotide-binding</keyword>
<keyword evidence="3 4" id="KW-0274">FAD</keyword>
<dbReference type="AlphaFoldDB" id="A0A7W5H608"/>
<feature type="domain" description="Pyridine nucleotide-disulphide oxidoreductase dimerisation" evidence="6">
    <location>
        <begin position="343"/>
        <end position="448"/>
    </location>
</feature>
<dbReference type="PANTHER" id="PTHR43014:SF5">
    <property type="entry name" value="GLUTATHIONE REDUCTASE (NADPH)"/>
    <property type="match status" value="1"/>
</dbReference>
<feature type="binding site" evidence="4">
    <location>
        <position position="198"/>
    </location>
    <ligand>
        <name>NAD(+)</name>
        <dbReference type="ChEBI" id="CHEBI:57540"/>
    </ligand>
</feature>
<feature type="domain" description="FAD/NAD(P)-binding" evidence="7">
    <location>
        <begin position="6"/>
        <end position="322"/>
    </location>
</feature>
<evidence type="ECO:0000256" key="2">
    <source>
        <dbReference type="ARBA" id="ARBA00022630"/>
    </source>
</evidence>
<evidence type="ECO:0000259" key="7">
    <source>
        <dbReference type="Pfam" id="PF07992"/>
    </source>
</evidence>
<keyword evidence="4" id="KW-0520">NAD</keyword>
<evidence type="ECO:0000256" key="3">
    <source>
        <dbReference type="ARBA" id="ARBA00022827"/>
    </source>
</evidence>
<dbReference type="SUPFAM" id="SSF55424">
    <property type="entry name" value="FAD/NAD-linked reductases, dimerisation (C-terminal) domain"/>
    <property type="match status" value="1"/>
</dbReference>
<feature type="binding site" evidence="4">
    <location>
        <position position="52"/>
    </location>
    <ligand>
        <name>FAD</name>
        <dbReference type="ChEBI" id="CHEBI:57692"/>
    </ligand>
</feature>
<dbReference type="EMBL" id="JACHXU010000007">
    <property type="protein sequence ID" value="MBB3206798.1"/>
    <property type="molecule type" value="Genomic_DNA"/>
</dbReference>
<comment type="similarity">
    <text evidence="1">Belongs to the class-I pyridine nucleotide-disulfide oxidoreductase family.</text>
</comment>
<evidence type="ECO:0000313" key="8">
    <source>
        <dbReference type="EMBL" id="MBB3206798.1"/>
    </source>
</evidence>
<proteinExistence type="inferred from homology"/>
<dbReference type="Pfam" id="PF07992">
    <property type="entry name" value="Pyr_redox_2"/>
    <property type="match status" value="1"/>
</dbReference>
<feature type="binding site" evidence="4">
    <location>
        <begin position="175"/>
        <end position="182"/>
    </location>
    <ligand>
        <name>NAD(+)</name>
        <dbReference type="ChEBI" id="CHEBI:57540"/>
    </ligand>
</feature>
<accession>A0A7W5H608</accession>
<dbReference type="PRINTS" id="PR00368">
    <property type="entry name" value="FADPNR"/>
</dbReference>
<evidence type="ECO:0000256" key="1">
    <source>
        <dbReference type="ARBA" id="ARBA00007532"/>
    </source>
</evidence>
<evidence type="ECO:0000313" key="9">
    <source>
        <dbReference type="Proteomes" id="UP000536179"/>
    </source>
</evidence>
<comment type="caution">
    <text evidence="8">The sequence shown here is derived from an EMBL/GenBank/DDBJ whole genome shotgun (WGS) entry which is preliminary data.</text>
</comment>
<dbReference type="RefSeq" id="WP_184305217.1">
    <property type="nucleotide sequence ID" value="NZ_JACHXU010000007.1"/>
</dbReference>
<dbReference type="Pfam" id="PF02852">
    <property type="entry name" value="Pyr_redox_dim"/>
    <property type="match status" value="1"/>
</dbReference>
<dbReference type="InterPro" id="IPR036188">
    <property type="entry name" value="FAD/NAD-bd_sf"/>
</dbReference>
<sequence>MKQHQFDLIVLGSGPAGSTVAMKIVEAGKSVAMIDSREFGGTCALRGCNPKKVYANAGAIIDLARRSEGKLIIRSVKMKIDWRQLLEFKKEFTEPVVNKKEKSFQDSGIETFHGAAKFVGQNQISVGNTVLPANHILVTTGATPTKIDIPGSEHITTSDDFLEIAELPEHVVFIGGGYISMEFAHVVARCGTKVTVIERENRALSGFDPDLVKQLVNYSKRNGIQFRFNAALAGIDADGDGTYRLSFNGAPSIDNVGLIVHGAGRMPNIGDLGLQTANVAHDRNGIAVDKTLKSPTNDHVYAAGDCAASGAPRLTPCANEEARIVVKNFLTPGSESHADYGAVPKVAFTTPAIAAVGLSEKEATRSSDVDVRADDTSSWGSVRKTGDAVAGYKLLIDKKTDQILGAHLLGPGAEETINLFAMAMKFNLTATDVKSTLFAFPTFASDVRSMV</sequence>
<organism evidence="8 9">
    <name type="scientific">Aporhodopirellula rubra</name>
    <dbReference type="NCBI Taxonomy" id="980271"/>
    <lineage>
        <taxon>Bacteria</taxon>
        <taxon>Pseudomonadati</taxon>
        <taxon>Planctomycetota</taxon>
        <taxon>Planctomycetia</taxon>
        <taxon>Pirellulales</taxon>
        <taxon>Pirellulaceae</taxon>
        <taxon>Aporhodopirellula</taxon>
    </lineage>
</organism>
<evidence type="ECO:0000256" key="5">
    <source>
        <dbReference type="PIRSR" id="PIRSR000350-4"/>
    </source>
</evidence>
<dbReference type="PRINTS" id="PR00411">
    <property type="entry name" value="PNDRDTASEI"/>
</dbReference>
<keyword evidence="8" id="KW-0560">Oxidoreductase</keyword>
<dbReference type="EC" id="1.8.1.7" evidence="8"/>
<dbReference type="PANTHER" id="PTHR43014">
    <property type="entry name" value="MERCURIC REDUCTASE"/>
    <property type="match status" value="1"/>
</dbReference>
<comment type="cofactor">
    <cofactor evidence="4">
        <name>FAD</name>
        <dbReference type="ChEBI" id="CHEBI:57692"/>
    </cofactor>
    <text evidence="4">Binds 1 FAD per subunit.</text>
</comment>
<evidence type="ECO:0000256" key="4">
    <source>
        <dbReference type="PIRSR" id="PIRSR000350-3"/>
    </source>
</evidence>
<feature type="binding site" evidence="4">
    <location>
        <position position="305"/>
    </location>
    <ligand>
        <name>NAD(+)</name>
        <dbReference type="ChEBI" id="CHEBI:57540"/>
    </ligand>
</feature>